<reference evidence="1" key="2">
    <citation type="submission" date="2023-05" db="EMBL/GenBank/DDBJ databases">
        <authorList>
            <consortium name="Lawrence Berkeley National Laboratory"/>
            <person name="Steindorff A."/>
            <person name="Hensen N."/>
            <person name="Bonometti L."/>
            <person name="Westerberg I."/>
            <person name="Brannstrom I.O."/>
            <person name="Guillou S."/>
            <person name="Cros-Aarteil S."/>
            <person name="Calhoun S."/>
            <person name="Haridas S."/>
            <person name="Kuo A."/>
            <person name="Mondo S."/>
            <person name="Pangilinan J."/>
            <person name="Riley R."/>
            <person name="Labutti K."/>
            <person name="Andreopoulos B."/>
            <person name="Lipzen A."/>
            <person name="Chen C."/>
            <person name="Yanf M."/>
            <person name="Daum C."/>
            <person name="Ng V."/>
            <person name="Clum A."/>
            <person name="Ohm R."/>
            <person name="Martin F."/>
            <person name="Silar P."/>
            <person name="Natvig D."/>
            <person name="Lalanne C."/>
            <person name="Gautier V."/>
            <person name="Ament-Velasquez S.L."/>
            <person name="Kruys A."/>
            <person name="Hutchinson M.I."/>
            <person name="Powell A.J."/>
            <person name="Barry K."/>
            <person name="Miller A.N."/>
            <person name="Grigoriev I.V."/>
            <person name="Debuchy R."/>
            <person name="Gladieux P."/>
            <person name="Thoren M.H."/>
            <person name="Johannesson H."/>
        </authorList>
    </citation>
    <scope>NUCLEOTIDE SEQUENCE</scope>
    <source>
        <strain evidence="1">CBS 731.68</strain>
    </source>
</reference>
<protein>
    <submittedName>
        <fullName evidence="1">Uncharacterized protein</fullName>
    </submittedName>
</protein>
<dbReference type="GeneID" id="87823187"/>
<dbReference type="AlphaFoldDB" id="A0AAN6TS88"/>
<dbReference type="Proteomes" id="UP001302602">
    <property type="component" value="Unassembled WGS sequence"/>
</dbReference>
<proteinExistence type="predicted"/>
<evidence type="ECO:0000313" key="1">
    <source>
        <dbReference type="EMBL" id="KAK4119719.1"/>
    </source>
</evidence>
<accession>A0AAN6TS88</accession>
<comment type="caution">
    <text evidence="1">The sequence shown here is derived from an EMBL/GenBank/DDBJ whole genome shotgun (WGS) entry which is preliminary data.</text>
</comment>
<dbReference type="RefSeq" id="XP_062643492.1">
    <property type="nucleotide sequence ID" value="XM_062786421.1"/>
</dbReference>
<evidence type="ECO:0000313" key="2">
    <source>
        <dbReference type="Proteomes" id="UP001302602"/>
    </source>
</evidence>
<reference evidence="1" key="1">
    <citation type="journal article" date="2023" name="Mol. Phylogenet. Evol.">
        <title>Genome-scale phylogeny and comparative genomics of the fungal order Sordariales.</title>
        <authorList>
            <person name="Hensen N."/>
            <person name="Bonometti L."/>
            <person name="Westerberg I."/>
            <person name="Brannstrom I.O."/>
            <person name="Guillou S."/>
            <person name="Cros-Aarteil S."/>
            <person name="Calhoun S."/>
            <person name="Haridas S."/>
            <person name="Kuo A."/>
            <person name="Mondo S."/>
            <person name="Pangilinan J."/>
            <person name="Riley R."/>
            <person name="LaButti K."/>
            <person name="Andreopoulos B."/>
            <person name="Lipzen A."/>
            <person name="Chen C."/>
            <person name="Yan M."/>
            <person name="Daum C."/>
            <person name="Ng V."/>
            <person name="Clum A."/>
            <person name="Steindorff A."/>
            <person name="Ohm R.A."/>
            <person name="Martin F."/>
            <person name="Silar P."/>
            <person name="Natvig D.O."/>
            <person name="Lalanne C."/>
            <person name="Gautier V."/>
            <person name="Ament-Velasquez S.L."/>
            <person name="Kruys A."/>
            <person name="Hutchinson M.I."/>
            <person name="Powell A.J."/>
            <person name="Barry K."/>
            <person name="Miller A.N."/>
            <person name="Grigoriev I.V."/>
            <person name="Debuchy R."/>
            <person name="Gladieux P."/>
            <person name="Hiltunen Thoren M."/>
            <person name="Johannesson H."/>
        </authorList>
    </citation>
    <scope>NUCLEOTIDE SEQUENCE</scope>
    <source>
        <strain evidence="1">CBS 731.68</strain>
    </source>
</reference>
<sequence length="105" mass="11794">MILILCSKAREWGDQSRSKLSLFHSLLSALESAGPNAARPVPHLFRSQPLTPGPRAWTSSRRASILHVCWELVRSVMQEGSRSRKKSEWIMSAGCFDEDPGWIDS</sequence>
<gene>
    <name evidence="1" type="ORF">N657DRAFT_247991</name>
</gene>
<dbReference type="EMBL" id="MU853245">
    <property type="protein sequence ID" value="KAK4119719.1"/>
    <property type="molecule type" value="Genomic_DNA"/>
</dbReference>
<keyword evidence="2" id="KW-1185">Reference proteome</keyword>
<name>A0AAN6TS88_9PEZI</name>
<organism evidence="1 2">
    <name type="scientific">Parathielavia appendiculata</name>
    <dbReference type="NCBI Taxonomy" id="2587402"/>
    <lineage>
        <taxon>Eukaryota</taxon>
        <taxon>Fungi</taxon>
        <taxon>Dikarya</taxon>
        <taxon>Ascomycota</taxon>
        <taxon>Pezizomycotina</taxon>
        <taxon>Sordariomycetes</taxon>
        <taxon>Sordariomycetidae</taxon>
        <taxon>Sordariales</taxon>
        <taxon>Chaetomiaceae</taxon>
        <taxon>Parathielavia</taxon>
    </lineage>
</organism>